<dbReference type="Pfam" id="PF01103">
    <property type="entry name" value="Omp85"/>
    <property type="match status" value="1"/>
</dbReference>
<dbReference type="Proteomes" id="UP000247973">
    <property type="component" value="Unassembled WGS sequence"/>
</dbReference>
<evidence type="ECO:0000259" key="3">
    <source>
        <dbReference type="Pfam" id="PF01103"/>
    </source>
</evidence>
<evidence type="ECO:0000256" key="1">
    <source>
        <dbReference type="ARBA" id="ARBA00004370"/>
    </source>
</evidence>
<organism evidence="4 5">
    <name type="scientific">Dysgonomonas alginatilytica</name>
    <dbReference type="NCBI Taxonomy" id="1605892"/>
    <lineage>
        <taxon>Bacteria</taxon>
        <taxon>Pseudomonadati</taxon>
        <taxon>Bacteroidota</taxon>
        <taxon>Bacteroidia</taxon>
        <taxon>Bacteroidales</taxon>
        <taxon>Dysgonomonadaceae</taxon>
        <taxon>Dysgonomonas</taxon>
    </lineage>
</organism>
<sequence length="399" mass="45487">MKKAFITIQLTIVFILGVFSIKAQEKKVNIIPFPVLATNPTVGFAFGVSPGFTWHMGDLQNTSMSSVVASLVYTTNQQFLFSARGNTFLEGDKWNIMADLRYQITSQPTYGLGTGSGSIHPLVNNDYGYSERHYLRKHQMMEYDLIRAYITTLRKHEDTRFFYGLGYHLDVIYNIDDNLLNLDTIPQQVTQHYRYNKLKNFSAKGNTVSGVSLNLMYDSRDNVANPYSGRYAFASWRVNPKLIGSTQNSSTLWLEYRDYFNLSKERPRHLIGIWTYGWFVTSGNLPYMNLPAIGWDMFSRSGRAYTSGRFRGEDLIYTEVEYRFPLQANSDLLGGVIFANTTTASSRTENVDLFQNVNLAYGLGLRVMINKKSRSNVNLDYGWATNGSQGLFISLNEVF</sequence>
<keyword evidence="5" id="KW-1185">Reference proteome</keyword>
<gene>
    <name evidence="4" type="ORF">CLV62_10641</name>
</gene>
<keyword evidence="2" id="KW-0472">Membrane</keyword>
<dbReference type="GO" id="GO:0019867">
    <property type="term" value="C:outer membrane"/>
    <property type="evidence" value="ECO:0007669"/>
    <property type="project" value="InterPro"/>
</dbReference>
<accession>A0A2V3PSG5</accession>
<comment type="subcellular location">
    <subcellularLocation>
        <location evidence="1">Membrane</location>
    </subcellularLocation>
</comment>
<dbReference type="InterPro" id="IPR000184">
    <property type="entry name" value="Bac_surfAg_D15"/>
</dbReference>
<evidence type="ECO:0000313" key="4">
    <source>
        <dbReference type="EMBL" id="PXV65868.1"/>
    </source>
</evidence>
<evidence type="ECO:0000256" key="2">
    <source>
        <dbReference type="ARBA" id="ARBA00023136"/>
    </source>
</evidence>
<feature type="domain" description="Bacterial surface antigen (D15)" evidence="3">
    <location>
        <begin position="200"/>
        <end position="383"/>
    </location>
</feature>
<dbReference type="EMBL" id="QICL01000006">
    <property type="protein sequence ID" value="PXV65868.1"/>
    <property type="molecule type" value="Genomic_DNA"/>
</dbReference>
<dbReference type="RefSeq" id="WP_110310060.1">
    <property type="nucleotide sequence ID" value="NZ_QICL01000006.1"/>
</dbReference>
<comment type="caution">
    <text evidence="4">The sequence shown here is derived from an EMBL/GenBank/DDBJ whole genome shotgun (WGS) entry which is preliminary data.</text>
</comment>
<evidence type="ECO:0000313" key="5">
    <source>
        <dbReference type="Proteomes" id="UP000247973"/>
    </source>
</evidence>
<dbReference type="OrthoDB" id="9771071at2"/>
<protein>
    <submittedName>
        <fullName evidence="4">Surface antigen-like protein</fullName>
    </submittedName>
</protein>
<dbReference type="Gene3D" id="2.40.160.50">
    <property type="entry name" value="membrane protein fhac: a member of the omp85/tpsb transporter family"/>
    <property type="match status" value="1"/>
</dbReference>
<dbReference type="AlphaFoldDB" id="A0A2V3PSG5"/>
<proteinExistence type="predicted"/>
<reference evidence="4 5" key="1">
    <citation type="submission" date="2018-03" db="EMBL/GenBank/DDBJ databases">
        <title>Genomic Encyclopedia of Archaeal and Bacterial Type Strains, Phase II (KMG-II): from individual species to whole genera.</title>
        <authorList>
            <person name="Goeker M."/>
        </authorList>
    </citation>
    <scope>NUCLEOTIDE SEQUENCE [LARGE SCALE GENOMIC DNA]</scope>
    <source>
        <strain evidence="4 5">DSM 100214</strain>
    </source>
</reference>
<name>A0A2V3PSG5_9BACT</name>